<feature type="region of interest" description="Disordered" evidence="1">
    <location>
        <begin position="167"/>
        <end position="187"/>
    </location>
</feature>
<reference evidence="2 3" key="1">
    <citation type="submission" date="2017-02" db="EMBL/GenBank/DDBJ databases">
        <title>Genome sequence of Microcystis aeruginosa KW.</title>
        <authorList>
            <person name="Oh H.-M."/>
            <person name="Ahn C.-Y."/>
            <person name="Jeong H."/>
            <person name="Srivastava A."/>
            <person name="Lee H.-G."/>
            <person name="Kang S.-R."/>
        </authorList>
    </citation>
    <scope>NUCLEOTIDE SEQUENCE [LARGE SCALE GENOMIC DNA]</scope>
    <source>
        <strain evidence="2 3">KW</strain>
    </source>
</reference>
<dbReference type="AlphaFoldDB" id="A0A1V4BPA1"/>
<gene>
    <name evidence="2" type="ORF">B1L04_25970</name>
</gene>
<dbReference type="RefSeq" id="WP_079209856.1">
    <property type="nucleotide sequence ID" value="NZ_MVGR01000005.1"/>
</dbReference>
<comment type="caution">
    <text evidence="2">The sequence shown here is derived from an EMBL/GenBank/DDBJ whole genome shotgun (WGS) entry which is preliminary data.</text>
</comment>
<evidence type="ECO:0000313" key="2">
    <source>
        <dbReference type="EMBL" id="OPF15855.1"/>
    </source>
</evidence>
<evidence type="ECO:0000256" key="1">
    <source>
        <dbReference type="SAM" id="MobiDB-lite"/>
    </source>
</evidence>
<organism evidence="2 3">
    <name type="scientific">Microcystis aeruginosa KW</name>
    <dbReference type="NCBI Taxonomy" id="1960155"/>
    <lineage>
        <taxon>Bacteria</taxon>
        <taxon>Bacillati</taxon>
        <taxon>Cyanobacteriota</taxon>
        <taxon>Cyanophyceae</taxon>
        <taxon>Oscillatoriophycideae</taxon>
        <taxon>Chroococcales</taxon>
        <taxon>Microcystaceae</taxon>
        <taxon>Microcystis</taxon>
    </lineage>
</organism>
<dbReference type="Proteomes" id="UP000189835">
    <property type="component" value="Unassembled WGS sequence"/>
</dbReference>
<sequence length="187" mass="20663">MNTIQEIADTNGTVKAKCLEMSQILGLSEPVSPEVLQAAIEDDTYAHNLLVCRKEPAFLNYLLANPPKLRSSPELLPQDKTNLELISKASQTLLKWAQTGFSVVDDETLERRENACLACPHLSEPQKLVQKIIPSKEINQKIGQRTGKKVCNLCGCNVSKKIRIPSESCPDKHPTQAGMTRWGEPAS</sequence>
<name>A0A1V4BPA1_MICAE</name>
<protein>
    <submittedName>
        <fullName evidence="2">Uncharacterized protein</fullName>
    </submittedName>
</protein>
<accession>A0A1V4BPA1</accession>
<proteinExistence type="predicted"/>
<dbReference type="EMBL" id="MVGR01000005">
    <property type="protein sequence ID" value="OPF15855.1"/>
    <property type="molecule type" value="Genomic_DNA"/>
</dbReference>
<evidence type="ECO:0000313" key="3">
    <source>
        <dbReference type="Proteomes" id="UP000189835"/>
    </source>
</evidence>